<evidence type="ECO:0000259" key="4">
    <source>
        <dbReference type="Pfam" id="PF14257"/>
    </source>
</evidence>
<feature type="compositionally biased region" description="Basic and acidic residues" evidence="1">
    <location>
        <begin position="30"/>
        <end position="41"/>
    </location>
</feature>
<keyword evidence="3" id="KW-0732">Signal</keyword>
<comment type="caution">
    <text evidence="5">The sequence shown here is derived from an EMBL/GenBank/DDBJ whole genome shotgun (WGS) entry which is preliminary data.</text>
</comment>
<evidence type="ECO:0000256" key="3">
    <source>
        <dbReference type="SAM" id="SignalP"/>
    </source>
</evidence>
<keyword evidence="2" id="KW-0472">Membrane</keyword>
<evidence type="ECO:0000313" key="5">
    <source>
        <dbReference type="EMBL" id="EAY24844.1"/>
    </source>
</evidence>
<keyword evidence="6" id="KW-1185">Reference proteome</keyword>
<feature type="signal peptide" evidence="3">
    <location>
        <begin position="1"/>
        <end position="17"/>
    </location>
</feature>
<dbReference type="eggNOG" id="COG1196">
    <property type="taxonomic scope" value="Bacteria"/>
</dbReference>
<accession>A1ZXR6</accession>
<dbReference type="Proteomes" id="UP000004095">
    <property type="component" value="Unassembled WGS sequence"/>
</dbReference>
<sequence>MKTLNYWLLMSCMLWLAACGSKQYNGAQSKEEMTIHSEEKTVSSTKKTGSKGDGTAAHKMKILQVQNVKTPKPLVKKNQKIIKTADVRFQVKNLAKSIAKMQAMIRKHEGYVSSAKQDRQYNRLQSKIVVRVESDKFEDLLDEMVREAVFLDYKNVKAEDVTEEFVDIQSRLKTKRAVEKRYLEILEKAKSIEEILKVENQLRVIREEIEAREGRLKFLVDQINYSTISMEVYQRTEAAEVPSDGFFTKMGRGFVAGWKGILGFIIGLTYAWPTLLVLGVGGFFGVRYLRRRLTKKG</sequence>
<feature type="region of interest" description="Disordered" evidence="1">
    <location>
        <begin position="30"/>
        <end position="56"/>
    </location>
</feature>
<dbReference type="EMBL" id="AAWS01000060">
    <property type="protein sequence ID" value="EAY24844.1"/>
    <property type="molecule type" value="Genomic_DNA"/>
</dbReference>
<dbReference type="Pfam" id="PF14257">
    <property type="entry name" value="DUF4349"/>
    <property type="match status" value="1"/>
</dbReference>
<gene>
    <name evidence="5" type="ORF">M23134_06736</name>
</gene>
<keyword evidence="2" id="KW-1133">Transmembrane helix</keyword>
<keyword evidence="2" id="KW-0812">Transmembrane</keyword>
<protein>
    <submittedName>
        <fullName evidence="5">Lipoprotein, putative</fullName>
    </submittedName>
</protein>
<feature type="domain" description="DUF4349" evidence="4">
    <location>
        <begin position="79"/>
        <end position="284"/>
    </location>
</feature>
<feature type="chain" id="PRO_5002641747" evidence="3">
    <location>
        <begin position="18"/>
        <end position="297"/>
    </location>
</feature>
<evidence type="ECO:0000313" key="6">
    <source>
        <dbReference type="Proteomes" id="UP000004095"/>
    </source>
</evidence>
<evidence type="ECO:0000256" key="1">
    <source>
        <dbReference type="SAM" id="MobiDB-lite"/>
    </source>
</evidence>
<dbReference type="AlphaFoldDB" id="A1ZXR6"/>
<reference evidence="5 6" key="1">
    <citation type="submission" date="2007-01" db="EMBL/GenBank/DDBJ databases">
        <authorList>
            <person name="Haygood M."/>
            <person name="Podell S."/>
            <person name="Anderson C."/>
            <person name="Hopkinson B."/>
            <person name="Roe K."/>
            <person name="Barbeau K."/>
            <person name="Gaasterland T."/>
            <person name="Ferriera S."/>
            <person name="Johnson J."/>
            <person name="Kravitz S."/>
            <person name="Beeson K."/>
            <person name="Sutton G."/>
            <person name="Rogers Y.-H."/>
            <person name="Friedman R."/>
            <person name="Frazier M."/>
            <person name="Venter J.C."/>
        </authorList>
    </citation>
    <scope>NUCLEOTIDE SEQUENCE [LARGE SCALE GENOMIC DNA]</scope>
    <source>
        <strain evidence="5 6">ATCC 23134</strain>
    </source>
</reference>
<dbReference type="PROSITE" id="PS51257">
    <property type="entry name" value="PROKAR_LIPOPROTEIN"/>
    <property type="match status" value="1"/>
</dbReference>
<evidence type="ECO:0000256" key="2">
    <source>
        <dbReference type="SAM" id="Phobius"/>
    </source>
</evidence>
<organism evidence="5 6">
    <name type="scientific">Microscilla marina ATCC 23134</name>
    <dbReference type="NCBI Taxonomy" id="313606"/>
    <lineage>
        <taxon>Bacteria</taxon>
        <taxon>Pseudomonadati</taxon>
        <taxon>Bacteroidota</taxon>
        <taxon>Cytophagia</taxon>
        <taxon>Cytophagales</taxon>
        <taxon>Microscillaceae</taxon>
        <taxon>Microscilla</taxon>
    </lineage>
</organism>
<keyword evidence="5" id="KW-0449">Lipoprotein</keyword>
<dbReference type="OrthoDB" id="5381491at2"/>
<dbReference type="InterPro" id="IPR025645">
    <property type="entry name" value="DUF4349"/>
</dbReference>
<feature type="transmembrane region" description="Helical" evidence="2">
    <location>
        <begin position="261"/>
        <end position="286"/>
    </location>
</feature>
<name>A1ZXR6_MICM2</name>
<dbReference type="RefSeq" id="WP_002704054.1">
    <property type="nucleotide sequence ID" value="NZ_AAWS01000060.1"/>
</dbReference>
<proteinExistence type="predicted"/>